<reference evidence="2" key="1">
    <citation type="submission" date="2020-10" db="EMBL/GenBank/DDBJ databases">
        <title>Genome Sequence of Monilinia vaccinii-corymbosi Sheds Light on Mummy Berry Disease Infection of Blueberry and Mating Type.</title>
        <authorList>
            <person name="Yow A.G."/>
            <person name="Zhang Y."/>
            <person name="Bansal K."/>
            <person name="Eacker S.M."/>
            <person name="Sullivan S."/>
            <person name="Liachko I."/>
            <person name="Cubeta M.A."/>
            <person name="Rollins J.A."/>
            <person name="Ashrafi H."/>
        </authorList>
    </citation>
    <scope>NUCLEOTIDE SEQUENCE</scope>
    <source>
        <strain evidence="2">RL-1</strain>
    </source>
</reference>
<evidence type="ECO:0000313" key="3">
    <source>
        <dbReference type="Proteomes" id="UP000672032"/>
    </source>
</evidence>
<organism evidence="2 3">
    <name type="scientific">Monilinia vaccinii-corymbosi</name>
    <dbReference type="NCBI Taxonomy" id="61207"/>
    <lineage>
        <taxon>Eukaryota</taxon>
        <taxon>Fungi</taxon>
        <taxon>Dikarya</taxon>
        <taxon>Ascomycota</taxon>
        <taxon>Pezizomycotina</taxon>
        <taxon>Leotiomycetes</taxon>
        <taxon>Helotiales</taxon>
        <taxon>Sclerotiniaceae</taxon>
        <taxon>Monilinia</taxon>
    </lineage>
</organism>
<evidence type="ECO:0000313" key="2">
    <source>
        <dbReference type="EMBL" id="QSZ33103.1"/>
    </source>
</evidence>
<name>A0A8A3PDF0_9HELO</name>
<sequence>MANSIAYHSRDPQLHYIRTLGPKNTVTVGLTHYTDRKVHPRAWTQDIVVNQHPNALCFVLLVTSGPKDIWPATWWNDVSVTISMELTDSSEADAIMHETEEGTPDAETKEAESSAPKPSAD</sequence>
<gene>
    <name evidence="2" type="ORF">DSL72_002688</name>
</gene>
<feature type="region of interest" description="Disordered" evidence="1">
    <location>
        <begin position="89"/>
        <end position="121"/>
    </location>
</feature>
<evidence type="ECO:0000256" key="1">
    <source>
        <dbReference type="SAM" id="MobiDB-lite"/>
    </source>
</evidence>
<dbReference type="EMBL" id="CP063407">
    <property type="protein sequence ID" value="QSZ33103.1"/>
    <property type="molecule type" value="Genomic_DNA"/>
</dbReference>
<dbReference type="Proteomes" id="UP000672032">
    <property type="component" value="Chromosome 3"/>
</dbReference>
<keyword evidence="3" id="KW-1185">Reference proteome</keyword>
<proteinExistence type="predicted"/>
<dbReference type="AlphaFoldDB" id="A0A8A3PDF0"/>
<dbReference type="OrthoDB" id="4463410at2759"/>
<feature type="compositionally biased region" description="Basic and acidic residues" evidence="1">
    <location>
        <begin position="94"/>
        <end position="112"/>
    </location>
</feature>
<accession>A0A8A3PDF0</accession>
<protein>
    <submittedName>
        <fullName evidence="2">Uncharacterized protein</fullName>
    </submittedName>
</protein>